<feature type="transmembrane region" description="Helical" evidence="9">
    <location>
        <begin position="71"/>
        <end position="95"/>
    </location>
</feature>
<gene>
    <name evidence="9 13" type="primary">secY</name>
    <name evidence="13" type="ORF">GCM10023143_34930</name>
</gene>
<feature type="transmembrane region" description="Helical" evidence="9">
    <location>
        <begin position="311"/>
        <end position="333"/>
    </location>
</feature>
<evidence type="ECO:0000256" key="1">
    <source>
        <dbReference type="ARBA" id="ARBA00004141"/>
    </source>
</evidence>
<name>A0ABP8GB03_9BACT</name>
<feature type="transmembrane region" description="Helical" evidence="9">
    <location>
        <begin position="269"/>
        <end position="291"/>
    </location>
</feature>
<dbReference type="PIRSF" id="PIRSF004557">
    <property type="entry name" value="SecY"/>
    <property type="match status" value="1"/>
</dbReference>
<dbReference type="EMBL" id="BAABFN010000022">
    <property type="protein sequence ID" value="GAA4320624.1"/>
    <property type="molecule type" value="Genomic_DNA"/>
</dbReference>
<evidence type="ECO:0000256" key="11">
    <source>
        <dbReference type="RuleBase" id="RU003484"/>
    </source>
</evidence>
<dbReference type="PRINTS" id="PR00303">
    <property type="entry name" value="SECYTRNLCASE"/>
</dbReference>
<dbReference type="InterPro" id="IPR002208">
    <property type="entry name" value="SecY/SEC61-alpha"/>
</dbReference>
<evidence type="ECO:0000256" key="3">
    <source>
        <dbReference type="ARBA" id="ARBA00022448"/>
    </source>
</evidence>
<keyword evidence="3 9" id="KW-0813">Transport</keyword>
<evidence type="ECO:0000313" key="14">
    <source>
        <dbReference type="Proteomes" id="UP001501207"/>
    </source>
</evidence>
<evidence type="ECO:0000256" key="8">
    <source>
        <dbReference type="ARBA" id="ARBA00023136"/>
    </source>
</evidence>
<dbReference type="PROSITE" id="PS00755">
    <property type="entry name" value="SECY_1"/>
    <property type="match status" value="1"/>
</dbReference>
<feature type="transmembrane region" description="Helical" evidence="9">
    <location>
        <begin position="368"/>
        <end position="389"/>
    </location>
</feature>
<feature type="transmembrane region" description="Helical" evidence="9">
    <location>
        <begin position="147"/>
        <end position="170"/>
    </location>
</feature>
<proteinExistence type="inferred from homology"/>
<feature type="transmembrane region" description="Helical" evidence="9">
    <location>
        <begin position="182"/>
        <end position="201"/>
    </location>
</feature>
<feature type="transmembrane region" description="Helical" evidence="9">
    <location>
        <begin position="115"/>
        <end position="135"/>
    </location>
</feature>
<dbReference type="HAMAP" id="MF_01465">
    <property type="entry name" value="SecY"/>
    <property type="match status" value="1"/>
</dbReference>
<keyword evidence="7 9" id="KW-0811">Translocation</keyword>
<keyword evidence="9" id="KW-1003">Cell membrane</keyword>
<accession>A0ABP8GB03</accession>
<dbReference type="InterPro" id="IPR026593">
    <property type="entry name" value="SecY"/>
</dbReference>
<keyword evidence="14" id="KW-1185">Reference proteome</keyword>
<feature type="transmembrane region" description="Helical" evidence="9">
    <location>
        <begin position="395"/>
        <end position="415"/>
    </location>
</feature>
<comment type="function">
    <text evidence="9 10">The central subunit of the protein translocation channel SecYEG. Consists of two halves formed by TMs 1-5 and 6-10. These two domains form a lateral gate at the front which open onto the bilayer between TMs 2 and 7, and are clamped together by SecE at the back. The channel is closed by both a pore ring composed of hydrophobic SecY resides and a short helix (helix 2A) on the extracellular side of the membrane which forms a plug. The plug probably moves laterally to allow the channel to open. The ring and the pore may move independently.</text>
</comment>
<dbReference type="InterPro" id="IPR030659">
    <property type="entry name" value="SecY_CS"/>
</dbReference>
<dbReference type="InterPro" id="IPR023201">
    <property type="entry name" value="SecY_dom_sf"/>
</dbReference>
<keyword evidence="6 9" id="KW-1133">Transmembrane helix</keyword>
<evidence type="ECO:0000256" key="5">
    <source>
        <dbReference type="ARBA" id="ARBA00022927"/>
    </source>
</evidence>
<dbReference type="Pfam" id="PF00344">
    <property type="entry name" value="SecY"/>
    <property type="match status" value="1"/>
</dbReference>
<dbReference type="RefSeq" id="WP_344981814.1">
    <property type="nucleotide sequence ID" value="NZ_BAABFN010000022.1"/>
</dbReference>
<comment type="caution">
    <text evidence="13">The sequence shown here is derived from an EMBL/GenBank/DDBJ whole genome shotgun (WGS) entry which is preliminary data.</text>
</comment>
<comment type="similarity">
    <text evidence="2 9 12">Belongs to the SecY/SEC61-alpha family.</text>
</comment>
<dbReference type="SUPFAM" id="SSF103491">
    <property type="entry name" value="Preprotein translocase SecY subunit"/>
    <property type="match status" value="1"/>
</dbReference>
<comment type="subcellular location">
    <subcellularLocation>
        <location evidence="9">Cell membrane</location>
        <topology evidence="9">Multi-pass membrane protein</topology>
    </subcellularLocation>
    <subcellularLocation>
        <location evidence="1 11">Membrane</location>
        <topology evidence="1 11">Multi-pass membrane protein</topology>
    </subcellularLocation>
</comment>
<dbReference type="PANTHER" id="PTHR10906">
    <property type="entry name" value="SECY/SEC61-ALPHA FAMILY MEMBER"/>
    <property type="match status" value="1"/>
</dbReference>
<sequence>MKKIVETIRNIWSIEDLRKRILLTLGLILVYRFGSYVILPGIDPNRLSLAGAQKGLLGLFDMFAGGSFSRASIFALGIMPYISASIAMQLLTIAVPSFAKMQKEGESGRKKINQYTRLLTVIVTAFQASAYVAYLRSQSGPAIIAEFGGFFFWLSTVIVLTSGTLFVMWLGEKITDKGIGNGTSIIIEIGILARLPQALIYEFTSKSNMGGGGLLIFLLEIVFLVVIIIGLVLLVQGTRKVPVNYAKRIVGNRQVGGVRQFLPLKVNAAGVMPIIFAQAIMFIPATLVGFTNPDSASSGFMRSFSDYTTPLYNVVYGVLVIVFTYFYTALIFNPTQMADEMKRNNGFIPGIKPGKSTADYIGAIMDRITLPGAFCLAIVGVLPGFASALKINSVFASFFGGTSLLIIVGVILDTLQQIESQLLMRHYDGLMSKGRIAGRTAGTGAGVSTI</sequence>
<evidence type="ECO:0000256" key="10">
    <source>
        <dbReference type="RuleBase" id="RU000537"/>
    </source>
</evidence>
<evidence type="ECO:0000256" key="2">
    <source>
        <dbReference type="ARBA" id="ARBA00005751"/>
    </source>
</evidence>
<comment type="subunit">
    <text evidence="9">Component of the Sec protein translocase complex. Heterotrimer consisting of SecY, SecE and SecG subunits. The heterotrimers can form oligomers, although 1 heterotrimer is thought to be able to translocate proteins. Interacts with the ribosome. Interacts with SecDF, and other proteins may be involved. Interacts with SecA.</text>
</comment>
<evidence type="ECO:0000313" key="13">
    <source>
        <dbReference type="EMBL" id="GAA4320624.1"/>
    </source>
</evidence>
<keyword evidence="8 9" id="KW-0472">Membrane</keyword>
<protein>
    <recommendedName>
        <fullName evidence="9 10">Protein translocase subunit SecY</fullName>
    </recommendedName>
</protein>
<keyword evidence="4 9" id="KW-0812">Transmembrane</keyword>
<evidence type="ECO:0000256" key="7">
    <source>
        <dbReference type="ARBA" id="ARBA00023010"/>
    </source>
</evidence>
<evidence type="ECO:0000256" key="9">
    <source>
        <dbReference type="HAMAP-Rule" id="MF_01465"/>
    </source>
</evidence>
<dbReference type="PROSITE" id="PS00756">
    <property type="entry name" value="SECY_2"/>
    <property type="match status" value="1"/>
</dbReference>
<evidence type="ECO:0000256" key="12">
    <source>
        <dbReference type="RuleBase" id="RU004349"/>
    </source>
</evidence>
<dbReference type="Proteomes" id="UP001501207">
    <property type="component" value="Unassembled WGS sequence"/>
</dbReference>
<reference evidence="14" key="1">
    <citation type="journal article" date="2019" name="Int. J. Syst. Evol. Microbiol.">
        <title>The Global Catalogue of Microorganisms (GCM) 10K type strain sequencing project: providing services to taxonomists for standard genome sequencing and annotation.</title>
        <authorList>
            <consortium name="The Broad Institute Genomics Platform"/>
            <consortium name="The Broad Institute Genome Sequencing Center for Infectious Disease"/>
            <person name="Wu L."/>
            <person name="Ma J."/>
        </authorList>
    </citation>
    <scope>NUCLEOTIDE SEQUENCE [LARGE SCALE GENOMIC DNA]</scope>
    <source>
        <strain evidence="14">JCM 17664</strain>
    </source>
</reference>
<feature type="transmembrane region" description="Helical" evidence="9">
    <location>
        <begin position="21"/>
        <end position="39"/>
    </location>
</feature>
<feature type="transmembrane region" description="Helical" evidence="9">
    <location>
        <begin position="213"/>
        <end position="235"/>
    </location>
</feature>
<dbReference type="Gene3D" id="1.10.3370.10">
    <property type="entry name" value="SecY subunit domain"/>
    <property type="match status" value="1"/>
</dbReference>
<evidence type="ECO:0000256" key="6">
    <source>
        <dbReference type="ARBA" id="ARBA00022989"/>
    </source>
</evidence>
<keyword evidence="5 9" id="KW-0653">Protein transport</keyword>
<dbReference type="NCBIfam" id="TIGR00967">
    <property type="entry name" value="3a0501s007"/>
    <property type="match status" value="1"/>
</dbReference>
<organism evidence="13 14">
    <name type="scientific">Compostibacter hankyongensis</name>
    <dbReference type="NCBI Taxonomy" id="1007089"/>
    <lineage>
        <taxon>Bacteria</taxon>
        <taxon>Pseudomonadati</taxon>
        <taxon>Bacteroidota</taxon>
        <taxon>Chitinophagia</taxon>
        <taxon>Chitinophagales</taxon>
        <taxon>Chitinophagaceae</taxon>
        <taxon>Compostibacter</taxon>
    </lineage>
</organism>
<evidence type="ECO:0000256" key="4">
    <source>
        <dbReference type="ARBA" id="ARBA00022692"/>
    </source>
</evidence>